<evidence type="ECO:0000259" key="3">
    <source>
        <dbReference type="PROSITE" id="PS50076"/>
    </source>
</evidence>
<feature type="domain" description="J" evidence="3">
    <location>
        <begin position="7"/>
        <end position="75"/>
    </location>
</feature>
<name>A0A9W4HZL1_PENOL</name>
<dbReference type="EMBL" id="CAJVOS010000038">
    <property type="protein sequence ID" value="CAG8176997.1"/>
    <property type="molecule type" value="Genomic_DNA"/>
</dbReference>
<keyword evidence="1" id="KW-0175">Coiled coil</keyword>
<evidence type="ECO:0000256" key="1">
    <source>
        <dbReference type="SAM" id="Coils"/>
    </source>
</evidence>
<proteinExistence type="predicted"/>
<dbReference type="Pfam" id="PF00226">
    <property type="entry name" value="DnaJ"/>
    <property type="match status" value="1"/>
</dbReference>
<evidence type="ECO:0000313" key="5">
    <source>
        <dbReference type="Proteomes" id="UP001153618"/>
    </source>
</evidence>
<feature type="compositionally biased region" description="Basic and acidic residues" evidence="2">
    <location>
        <begin position="473"/>
        <end position="500"/>
    </location>
</feature>
<dbReference type="AlphaFoldDB" id="A0A9W4HZL1"/>
<feature type="compositionally biased region" description="Basic and acidic residues" evidence="2">
    <location>
        <begin position="226"/>
        <end position="263"/>
    </location>
</feature>
<organism evidence="4 5">
    <name type="scientific">Penicillium olsonii</name>
    <dbReference type="NCBI Taxonomy" id="99116"/>
    <lineage>
        <taxon>Eukaryota</taxon>
        <taxon>Fungi</taxon>
        <taxon>Dikarya</taxon>
        <taxon>Ascomycota</taxon>
        <taxon>Pezizomycotina</taxon>
        <taxon>Eurotiomycetes</taxon>
        <taxon>Eurotiomycetidae</taxon>
        <taxon>Eurotiales</taxon>
        <taxon>Aspergillaceae</taxon>
        <taxon>Penicillium</taxon>
    </lineage>
</organism>
<dbReference type="Proteomes" id="UP001153618">
    <property type="component" value="Unassembled WGS sequence"/>
</dbReference>
<dbReference type="CDD" id="cd06257">
    <property type="entry name" value="DnaJ"/>
    <property type="match status" value="1"/>
</dbReference>
<feature type="compositionally biased region" description="Basic and acidic residues" evidence="2">
    <location>
        <begin position="363"/>
        <end position="383"/>
    </location>
</feature>
<evidence type="ECO:0000256" key="2">
    <source>
        <dbReference type="SAM" id="MobiDB-lite"/>
    </source>
</evidence>
<accession>A0A9W4HZL1</accession>
<reference evidence="4" key="1">
    <citation type="submission" date="2021-07" db="EMBL/GenBank/DDBJ databases">
        <authorList>
            <person name="Branca A.L. A."/>
        </authorList>
    </citation>
    <scope>NUCLEOTIDE SEQUENCE</scope>
</reference>
<feature type="coiled-coil region" evidence="1">
    <location>
        <begin position="45"/>
        <end position="90"/>
    </location>
</feature>
<dbReference type="InterPro" id="IPR050817">
    <property type="entry name" value="DjlA_DnaK_co-chaperone"/>
</dbReference>
<dbReference type="PANTHER" id="PTHR24074">
    <property type="entry name" value="CO-CHAPERONE PROTEIN DJLA"/>
    <property type="match status" value="1"/>
</dbReference>
<feature type="compositionally biased region" description="Basic and acidic residues" evidence="2">
    <location>
        <begin position="166"/>
        <end position="198"/>
    </location>
</feature>
<dbReference type="FunFam" id="1.10.287.110:FF:000073">
    <property type="entry name" value="DnaJ domain protein"/>
    <property type="match status" value="1"/>
</dbReference>
<dbReference type="Gene3D" id="1.10.287.110">
    <property type="entry name" value="DnaJ domain"/>
    <property type="match status" value="1"/>
</dbReference>
<keyword evidence="5" id="KW-1185">Reference proteome</keyword>
<feature type="compositionally biased region" description="Basic and acidic residues" evidence="2">
    <location>
        <begin position="516"/>
        <end position="534"/>
    </location>
</feature>
<dbReference type="SMART" id="SM00271">
    <property type="entry name" value="DnaJ"/>
    <property type="match status" value="1"/>
</dbReference>
<dbReference type="SUPFAM" id="SSF46565">
    <property type="entry name" value="Chaperone J-domain"/>
    <property type="match status" value="1"/>
</dbReference>
<dbReference type="InterPro" id="IPR036869">
    <property type="entry name" value="J_dom_sf"/>
</dbReference>
<dbReference type="PRINTS" id="PR00625">
    <property type="entry name" value="JDOMAIN"/>
</dbReference>
<comment type="caution">
    <text evidence="4">The sequence shown here is derived from an EMBL/GenBank/DDBJ whole genome shotgun (WGS) entry which is preliminary data.</text>
</comment>
<dbReference type="InterPro" id="IPR001623">
    <property type="entry name" value="DnaJ_domain"/>
</dbReference>
<protein>
    <recommendedName>
        <fullName evidence="3">J domain-containing protein</fullName>
    </recommendedName>
</protein>
<feature type="compositionally biased region" description="Polar residues" evidence="2">
    <location>
        <begin position="455"/>
        <end position="469"/>
    </location>
</feature>
<dbReference type="OrthoDB" id="10250354at2759"/>
<evidence type="ECO:0000313" key="4">
    <source>
        <dbReference type="EMBL" id="CAG8176997.1"/>
    </source>
</evidence>
<feature type="compositionally biased region" description="Basic and acidic residues" evidence="2">
    <location>
        <begin position="427"/>
        <end position="437"/>
    </location>
</feature>
<feature type="region of interest" description="Disordered" evidence="2">
    <location>
        <begin position="136"/>
        <end position="534"/>
    </location>
</feature>
<sequence length="534" mass="62105">MSTPDIDPYGVLGVANDATITEIRAAHRKRVLKCHPDKIQDVSQRNAAQDEFQKVQQAYELLSDDLRRRKHDEKVKIAELKRKIAESKRTDPAYNSPRANNREFRNGHIVEERVPMEVYFEEAMRFTEEPRPMSRKYTEEYGVRTKPKTPAAEEKKKPRTPLGSDRAAKEKRDSAKATHSDRAKTRDQERRRQTEAKFEANYAESDDASDSSAMNYRYHTRPSTTPRREREERESRSGPEHPRRRERRYEDDGNLSDHWKTKIETTTFSAEDYIASNKGRTKSPRAYRGYDSPEIDSSSSRSERRPARSSSRNNSYENMGTPKSYEVKTPKMPSATTTPGIKAHLRPFMPTRSHTTSAGYVRPKLETRESRKSRDSTLYDMAHEPTPASRTSKMRDRTDSGYSSPNTPELPRGTSPKTSQRYSILEEPERRVVEPKSSKYRSGSARSPDRERSTPTRATPKRSSTYQAYESSPRPERERSSRTSRPYEVRYIRPKEKEPKFPGAYEPDVPSYSTRRPYEEEYHRITPDRRQSVR</sequence>
<dbReference type="PROSITE" id="PS50076">
    <property type="entry name" value="DNAJ_2"/>
    <property type="match status" value="1"/>
</dbReference>
<gene>
    <name evidence="4" type="ORF">POLS_LOCUS6832</name>
</gene>